<evidence type="ECO:0000256" key="2">
    <source>
        <dbReference type="ARBA" id="ARBA00022448"/>
    </source>
</evidence>
<evidence type="ECO:0000256" key="4">
    <source>
        <dbReference type="ARBA" id="ARBA00022737"/>
    </source>
</evidence>
<comment type="caution">
    <text evidence="9">The sequence shown here is derived from an EMBL/GenBank/DDBJ whole genome shotgun (WGS) entry which is preliminary data.</text>
</comment>
<evidence type="ECO:0000256" key="1">
    <source>
        <dbReference type="ARBA" id="ARBA00005417"/>
    </source>
</evidence>
<proteinExistence type="inferred from homology"/>
<evidence type="ECO:0000256" key="3">
    <source>
        <dbReference type="ARBA" id="ARBA00022597"/>
    </source>
</evidence>
<dbReference type="InterPro" id="IPR003593">
    <property type="entry name" value="AAA+_ATPase"/>
</dbReference>
<dbReference type="PANTHER" id="PTHR43790:SF9">
    <property type="entry name" value="GALACTOFURANOSE TRANSPORTER ATP-BINDING PROTEIN YTFR"/>
    <property type="match status" value="1"/>
</dbReference>
<keyword evidence="4" id="KW-0677">Repeat</keyword>
<dbReference type="InterPro" id="IPR050107">
    <property type="entry name" value="ABC_carbohydrate_import_ATPase"/>
</dbReference>
<dbReference type="CDD" id="cd03216">
    <property type="entry name" value="ABC_Carb_Monos_I"/>
    <property type="match status" value="1"/>
</dbReference>
<keyword evidence="2" id="KW-0813">Transport</keyword>
<dbReference type="SUPFAM" id="SSF52540">
    <property type="entry name" value="P-loop containing nucleoside triphosphate hydrolases"/>
    <property type="match status" value="2"/>
</dbReference>
<dbReference type="PANTHER" id="PTHR43790">
    <property type="entry name" value="CARBOHYDRATE TRANSPORT ATP-BINDING PROTEIN MG119-RELATED"/>
    <property type="match status" value="1"/>
</dbReference>
<protein>
    <submittedName>
        <fullName evidence="9">ABC transporter ATP-binding protein</fullName>
    </submittedName>
</protein>
<feature type="domain" description="ABC transporter" evidence="8">
    <location>
        <begin position="14"/>
        <end position="254"/>
    </location>
</feature>
<dbReference type="CDD" id="cd03215">
    <property type="entry name" value="ABC_Carb_Monos_II"/>
    <property type="match status" value="1"/>
</dbReference>
<evidence type="ECO:0000256" key="7">
    <source>
        <dbReference type="ARBA" id="ARBA00023136"/>
    </source>
</evidence>
<comment type="similarity">
    <text evidence="1">Belongs to the ABC transporter superfamily.</text>
</comment>
<accession>A0A179BXG3</accession>
<dbReference type="PROSITE" id="PS00211">
    <property type="entry name" value="ABC_TRANSPORTER_1"/>
    <property type="match status" value="1"/>
</dbReference>
<dbReference type="InterPro" id="IPR017871">
    <property type="entry name" value="ABC_transporter-like_CS"/>
</dbReference>
<dbReference type="Pfam" id="PF00005">
    <property type="entry name" value="ABC_tran"/>
    <property type="match status" value="2"/>
</dbReference>
<gene>
    <name evidence="9" type="ORF">A4U53_16815</name>
</gene>
<evidence type="ECO:0000259" key="8">
    <source>
        <dbReference type="PROSITE" id="PS50893"/>
    </source>
</evidence>
<evidence type="ECO:0000313" key="9">
    <source>
        <dbReference type="EMBL" id="OAP95784.1"/>
    </source>
</evidence>
<dbReference type="GO" id="GO:0016887">
    <property type="term" value="F:ATP hydrolysis activity"/>
    <property type="evidence" value="ECO:0007669"/>
    <property type="project" value="InterPro"/>
</dbReference>
<dbReference type="GO" id="GO:0005524">
    <property type="term" value="F:ATP binding"/>
    <property type="evidence" value="ECO:0007669"/>
    <property type="project" value="UniProtKB-KW"/>
</dbReference>
<evidence type="ECO:0000256" key="6">
    <source>
        <dbReference type="ARBA" id="ARBA00022840"/>
    </source>
</evidence>
<feature type="domain" description="ABC transporter" evidence="8">
    <location>
        <begin position="266"/>
        <end position="511"/>
    </location>
</feature>
<dbReference type="InterPro" id="IPR003439">
    <property type="entry name" value="ABC_transporter-like_ATP-bd"/>
</dbReference>
<evidence type="ECO:0000256" key="5">
    <source>
        <dbReference type="ARBA" id="ARBA00022741"/>
    </source>
</evidence>
<name>A0A179BXG3_RHILE</name>
<keyword evidence="3" id="KW-0762">Sugar transport</keyword>
<keyword evidence="7" id="KW-0472">Membrane</keyword>
<keyword evidence="6 9" id="KW-0067">ATP-binding</keyword>
<dbReference type="PROSITE" id="PS50893">
    <property type="entry name" value="ABC_TRANSPORTER_2"/>
    <property type="match status" value="2"/>
</dbReference>
<dbReference type="AlphaFoldDB" id="A0A179BXG3"/>
<keyword evidence="5" id="KW-0547">Nucleotide-binding</keyword>
<dbReference type="InterPro" id="IPR027417">
    <property type="entry name" value="P-loop_NTPase"/>
</dbReference>
<dbReference type="Gene3D" id="3.40.50.300">
    <property type="entry name" value="P-loop containing nucleotide triphosphate hydrolases"/>
    <property type="match status" value="2"/>
</dbReference>
<reference evidence="9" key="1">
    <citation type="submission" date="2016-04" db="EMBL/GenBank/DDBJ databases">
        <title>Fast-growing isolate from the root nodules of Vavilovia formosa.</title>
        <authorList>
            <person name="Kimeklis A."/>
            <person name="Safronova V."/>
            <person name="Belimov A."/>
            <person name="Andronov E."/>
        </authorList>
    </citation>
    <scope>NUCLEOTIDE SEQUENCE [LARGE SCALE GENOMIC DNA]</scope>
    <source>
        <strain evidence="9">Vaf-46</strain>
    </source>
</reference>
<dbReference type="EMBL" id="LWBS01000097">
    <property type="protein sequence ID" value="OAP95784.1"/>
    <property type="molecule type" value="Genomic_DNA"/>
</dbReference>
<organism evidence="9">
    <name type="scientific">Rhizobium leguminosarum</name>
    <dbReference type="NCBI Taxonomy" id="384"/>
    <lineage>
        <taxon>Bacteria</taxon>
        <taxon>Pseudomonadati</taxon>
        <taxon>Pseudomonadota</taxon>
        <taxon>Alphaproteobacteria</taxon>
        <taxon>Hyphomicrobiales</taxon>
        <taxon>Rhizobiaceae</taxon>
        <taxon>Rhizobium/Agrobacterium group</taxon>
        <taxon>Rhizobium</taxon>
    </lineage>
</organism>
<dbReference type="SMART" id="SM00382">
    <property type="entry name" value="AAA"/>
    <property type="match status" value="2"/>
</dbReference>
<sequence>MTVHSTEGSRTPRLQIANVSKAFAGVTVLKNVSLSADAGEIVALLGANGAGKSTLMKILSGVYTLDTGQIRIDDTARNISTPRDAVAAGIRLMPQELSVHPDLSVAENIALGSMPKRRFLGIPMIDQVAVDAQARALLKRLRLDHIEPGRRMGSLPLSEQRIVEIARALAGKARILIMDEPTASLSEADADNLFDVIEALKAQGVTIIYISHYLDEVFRLSDRIVVLRDGEVRGQFETRDTSRDEVLAAMLGSELGDLYPLKSKLLQDAKTVLSVDGLSLPGWLDGVALTVRRGEVFGVFGLIGSGAEKIGRAIYGAEPAAHAEAILLNDMDIGLSGPRKRVRSGIGFVAAERKRQGLIGNLSVRTNTTLPYLRLFTQSGVVDQKQEDDRTREWIKTLRVKTSGPDQEIRLLSGGNQQKICLARWLLGNPNVLILEEPTRGVDLGARREIYMEIRRLAEAGLAILIVSSDAEEVAGLADRSLVLEDGKVVAELGQDATATDLMQAAEPRAALRDRNELEKT</sequence>